<accession>A0A524RQL8</accession>
<dbReference type="EMBL" id="SRMO01000028">
    <property type="protein sequence ID" value="TGG94832.1"/>
    <property type="molecule type" value="Genomic_DNA"/>
</dbReference>
<comment type="caution">
    <text evidence="2">The sequence shown here is derived from an EMBL/GenBank/DDBJ whole genome shotgun (WGS) entry which is preliminary data.</text>
</comment>
<evidence type="ECO:0000313" key="2">
    <source>
        <dbReference type="EMBL" id="TGG94832.1"/>
    </source>
</evidence>
<gene>
    <name evidence="2" type="ORF">ERJ67_01660</name>
</gene>
<proteinExistence type="predicted"/>
<sequence>MLPDVPRHLRQEARALEACGIDSWAALSRLDDGALARAVRLHGADLRRLRRLRGQALLMQGTGLAVHEAAALLYAGIADVKGLATSQPEQLHRHIGRLTRALGGRAIPCPSLATVQRWVVAARRCRG</sequence>
<reference evidence="2 3" key="1">
    <citation type="journal article" date="2019" name="mSystems">
        <title>Life at home and on the roam: Genomic adaptions reflect the dual lifestyle of an intracellular, facultative symbiont.</title>
        <authorList>
            <person name="Burgsdorf I."/>
        </authorList>
    </citation>
    <scope>NUCLEOTIDE SEQUENCE [LARGE SCALE GENOMIC DNA]</scope>
    <source>
        <strain evidence="2">277cV</strain>
    </source>
</reference>
<organism evidence="2 3">
    <name type="scientific">Aphanocapsa feldmannii 277cV</name>
    <dbReference type="NCBI Taxonomy" id="2507553"/>
    <lineage>
        <taxon>Bacteria</taxon>
        <taxon>Bacillati</taxon>
        <taxon>Cyanobacteriota</taxon>
        <taxon>Cyanophyceae</taxon>
        <taxon>Oscillatoriophycideae</taxon>
        <taxon>Chroococcales</taxon>
        <taxon>Microcystaceae</taxon>
        <taxon>Aphanocapsa</taxon>
    </lineage>
</organism>
<dbReference type="Pfam" id="PF14229">
    <property type="entry name" value="DUF4332"/>
    <property type="match status" value="1"/>
</dbReference>
<dbReference type="AlphaFoldDB" id="A0A524RQL8"/>
<evidence type="ECO:0000259" key="1">
    <source>
        <dbReference type="Pfam" id="PF14229"/>
    </source>
</evidence>
<dbReference type="InterPro" id="IPR025567">
    <property type="entry name" value="DUF4332"/>
</dbReference>
<evidence type="ECO:0000313" key="3">
    <source>
        <dbReference type="Proteomes" id="UP000317990"/>
    </source>
</evidence>
<name>A0A524RQL8_9CHRO</name>
<feature type="domain" description="DUF4332" evidence="1">
    <location>
        <begin position="9"/>
        <end position="124"/>
    </location>
</feature>
<dbReference type="Proteomes" id="UP000317990">
    <property type="component" value="Unassembled WGS sequence"/>
</dbReference>
<protein>
    <submittedName>
        <fullName evidence="2">DUF4332 domain-containing protein</fullName>
    </submittedName>
</protein>